<dbReference type="Gene3D" id="2.60.120.200">
    <property type="match status" value="1"/>
</dbReference>
<dbReference type="InterPro" id="IPR000757">
    <property type="entry name" value="Beta-glucanase-like"/>
</dbReference>
<comment type="similarity">
    <text evidence="1">Belongs to the glycosyl hydrolase 16 family.</text>
</comment>
<dbReference type="PANTHER" id="PTHR10963">
    <property type="entry name" value="GLYCOSYL HYDROLASE-RELATED"/>
    <property type="match status" value="1"/>
</dbReference>
<dbReference type="GO" id="GO:0005975">
    <property type="term" value="P:carbohydrate metabolic process"/>
    <property type="evidence" value="ECO:0007669"/>
    <property type="project" value="InterPro"/>
</dbReference>
<accession>A0A2T4USN2</accession>
<dbReference type="EMBL" id="PZPL01000001">
    <property type="protein sequence ID" value="PTL72539.1"/>
    <property type="molecule type" value="Genomic_DNA"/>
</dbReference>
<keyword evidence="4" id="KW-1185">Reference proteome</keyword>
<feature type="domain" description="GH16" evidence="2">
    <location>
        <begin position="39"/>
        <end position="332"/>
    </location>
</feature>
<evidence type="ECO:0000313" key="3">
    <source>
        <dbReference type="EMBL" id="PTL72539.1"/>
    </source>
</evidence>
<reference evidence="3 4" key="1">
    <citation type="submission" date="2018-03" db="EMBL/GenBank/DDBJ databases">
        <title>Bacteriophage NCPPB3778 and a type I-E CRISPR drive the evolution of the US Biological Select Agent, Rathayibacter toxicus.</title>
        <authorList>
            <person name="Davis E.W.II."/>
            <person name="Tabima J.F."/>
            <person name="Weisberg A.J."/>
            <person name="Dantas Lopes L."/>
            <person name="Wiseman M.S."/>
            <person name="Wiseman M.S."/>
            <person name="Pupko T."/>
            <person name="Belcher M.S."/>
            <person name="Sechler A.J."/>
            <person name="Tancos M.A."/>
            <person name="Schroeder B.K."/>
            <person name="Murray T.D."/>
            <person name="Luster D.G."/>
            <person name="Schneider W.L."/>
            <person name="Rogers E."/>
            <person name="Andreote F.D."/>
            <person name="Grunwald N.J."/>
            <person name="Putnam M.L."/>
            <person name="Chang J.H."/>
        </authorList>
    </citation>
    <scope>NUCLEOTIDE SEQUENCE [LARGE SCALE GENOMIC DNA]</scope>
    <source>
        <strain evidence="3 4">DSM 15933</strain>
    </source>
</reference>
<comment type="caution">
    <text evidence="3">The sequence shown here is derived from an EMBL/GenBank/DDBJ whole genome shotgun (WGS) entry which is preliminary data.</text>
</comment>
<dbReference type="PANTHER" id="PTHR10963:SF55">
    <property type="entry name" value="GLYCOSIDE HYDROLASE FAMILY 16 PROTEIN"/>
    <property type="match status" value="1"/>
</dbReference>
<evidence type="ECO:0000259" key="2">
    <source>
        <dbReference type="PROSITE" id="PS51762"/>
    </source>
</evidence>
<dbReference type="Proteomes" id="UP000241085">
    <property type="component" value="Unassembled WGS sequence"/>
</dbReference>
<dbReference type="SUPFAM" id="SSF49899">
    <property type="entry name" value="Concanavalin A-like lectins/glucanases"/>
    <property type="match status" value="1"/>
</dbReference>
<sequence length="510" mass="51483">MRERGAASVRRGRQGSAVRLRAVRTSVLAAIASVATVVALSGGASVPTAEAAETSTPAAAVALAAPAPAEGWTTVFADDFTGAAGSPAGSAWIHELGTWGTGAIDRTTASTSNVFLDGAGNLSIRALRDASGAWTSGRIITADKSFSAPAGGQLLMTASIRQPNPVQATGYWPAFWALGLDENGAIDWPRTGEIDILEAVNGTSQVIQTFHCDLVDAGECDEPYGLTSGLQDCVGCLTEFHTYSALIDRRVAGQESLQFLVDGEVRHTVEQAGLSPEAWSAAIGNDYFLILNLAIGGGLPNGVCGCDSASAPKSSGGTMSVDHVAVYRSDAALSAGVPVITGTAKVGSTLTVQPGVWTPAPVALSYQWEANGVPISGATGATYTATSATAGAVLTVDVTGSKAGFAPETRTSAPTAPVATGTLTAATPTISGSARIGSTLTAKPGTWGPSPVTLKYQWRANGVAISGATAASYKVGTLLLGSKITVSVTGTKTGYTSTVRTSAATASVTR</sequence>
<gene>
    <name evidence="3" type="ORF">C1I63_06535</name>
</gene>
<dbReference type="Gene3D" id="2.60.40.2700">
    <property type="match status" value="2"/>
</dbReference>
<organism evidence="3 4">
    <name type="scientific">Rathayibacter caricis DSM 15933</name>
    <dbReference type="NCBI Taxonomy" id="1328867"/>
    <lineage>
        <taxon>Bacteria</taxon>
        <taxon>Bacillati</taxon>
        <taxon>Actinomycetota</taxon>
        <taxon>Actinomycetes</taxon>
        <taxon>Micrococcales</taxon>
        <taxon>Microbacteriaceae</taxon>
        <taxon>Rathayibacter</taxon>
    </lineage>
</organism>
<dbReference type="GO" id="GO:0004553">
    <property type="term" value="F:hydrolase activity, hydrolyzing O-glycosyl compounds"/>
    <property type="evidence" value="ECO:0007669"/>
    <property type="project" value="InterPro"/>
</dbReference>
<evidence type="ECO:0000256" key="1">
    <source>
        <dbReference type="ARBA" id="ARBA00006865"/>
    </source>
</evidence>
<dbReference type="AlphaFoldDB" id="A0A2T4USN2"/>
<dbReference type="InterPro" id="IPR013320">
    <property type="entry name" value="ConA-like_dom_sf"/>
</dbReference>
<protein>
    <submittedName>
        <fullName evidence="3">1,3-beta-glucanase</fullName>
    </submittedName>
</protein>
<dbReference type="InterPro" id="IPR050546">
    <property type="entry name" value="Glycosyl_Hydrlase_16"/>
</dbReference>
<dbReference type="Pfam" id="PF26113">
    <property type="entry name" value="GH16_XgeA"/>
    <property type="match status" value="1"/>
</dbReference>
<evidence type="ECO:0000313" key="4">
    <source>
        <dbReference type="Proteomes" id="UP000241085"/>
    </source>
</evidence>
<name>A0A2T4USN2_9MICO</name>
<proteinExistence type="inferred from homology"/>
<dbReference type="PROSITE" id="PS51762">
    <property type="entry name" value="GH16_2"/>
    <property type="match status" value="1"/>
</dbReference>